<sequence>MAACIIPLHVLIDCDHSSGFCGTGKKLVADRVQSYKEACDLLASCDSELQTPKDVLDDSEKFVIRYIYCDAKNTNMGEVSGVAQKNTILLAPVSDSLHLHFKADKLSQFSAEAPKLLIPPLIRRTWMAFV</sequence>
<proteinExistence type="predicted"/>
<evidence type="ECO:0000313" key="1">
    <source>
        <dbReference type="EMBL" id="KAG7177230.1"/>
    </source>
</evidence>
<dbReference type="EMBL" id="JAHLQT010002534">
    <property type="protein sequence ID" value="KAG7177230.1"/>
    <property type="molecule type" value="Genomic_DNA"/>
</dbReference>
<evidence type="ECO:0000313" key="2">
    <source>
        <dbReference type="Proteomes" id="UP000747542"/>
    </source>
</evidence>
<name>A0A8J5NB31_HOMAM</name>
<dbReference type="AlphaFoldDB" id="A0A8J5NB31"/>
<comment type="caution">
    <text evidence="1">The sequence shown here is derived from an EMBL/GenBank/DDBJ whole genome shotgun (WGS) entry which is preliminary data.</text>
</comment>
<accession>A0A8J5NB31</accession>
<organism evidence="1 2">
    <name type="scientific">Homarus americanus</name>
    <name type="common">American lobster</name>
    <dbReference type="NCBI Taxonomy" id="6706"/>
    <lineage>
        <taxon>Eukaryota</taxon>
        <taxon>Metazoa</taxon>
        <taxon>Ecdysozoa</taxon>
        <taxon>Arthropoda</taxon>
        <taxon>Crustacea</taxon>
        <taxon>Multicrustacea</taxon>
        <taxon>Malacostraca</taxon>
        <taxon>Eumalacostraca</taxon>
        <taxon>Eucarida</taxon>
        <taxon>Decapoda</taxon>
        <taxon>Pleocyemata</taxon>
        <taxon>Astacidea</taxon>
        <taxon>Nephropoidea</taxon>
        <taxon>Nephropidae</taxon>
        <taxon>Homarus</taxon>
    </lineage>
</organism>
<reference evidence="1" key="1">
    <citation type="journal article" date="2021" name="Sci. Adv.">
        <title>The American lobster genome reveals insights on longevity, neural, and immune adaptations.</title>
        <authorList>
            <person name="Polinski J.M."/>
            <person name="Zimin A.V."/>
            <person name="Clark K.F."/>
            <person name="Kohn A.B."/>
            <person name="Sadowski N."/>
            <person name="Timp W."/>
            <person name="Ptitsyn A."/>
            <person name="Khanna P."/>
            <person name="Romanova D.Y."/>
            <person name="Williams P."/>
            <person name="Greenwood S.J."/>
            <person name="Moroz L.L."/>
            <person name="Walt D.R."/>
            <person name="Bodnar A.G."/>
        </authorList>
    </citation>
    <scope>NUCLEOTIDE SEQUENCE</scope>
    <source>
        <strain evidence="1">GMGI-L3</strain>
    </source>
</reference>
<protein>
    <submittedName>
        <fullName evidence="1">Uncharacterized protein</fullName>
    </submittedName>
</protein>
<keyword evidence="2" id="KW-1185">Reference proteome</keyword>
<dbReference type="Proteomes" id="UP000747542">
    <property type="component" value="Unassembled WGS sequence"/>
</dbReference>
<gene>
    <name evidence="1" type="ORF">Hamer_G000499</name>
</gene>